<evidence type="ECO:0000256" key="3">
    <source>
        <dbReference type="ARBA" id="ARBA00022737"/>
    </source>
</evidence>
<dbReference type="PANTHER" id="PTHR45888:SF5">
    <property type="entry name" value="D4, ISOFORM A"/>
    <property type="match status" value="1"/>
</dbReference>
<dbReference type="InterPro" id="IPR001965">
    <property type="entry name" value="Znf_PHD"/>
</dbReference>
<keyword evidence="2" id="KW-0479">Metal-binding</keyword>
<dbReference type="EMBL" id="GFDL01015160">
    <property type="protein sequence ID" value="JAV19885.1"/>
    <property type="molecule type" value="Transcribed_RNA"/>
</dbReference>
<dbReference type="SMART" id="SM00249">
    <property type="entry name" value="PHD"/>
    <property type="match status" value="2"/>
</dbReference>
<evidence type="ECO:0000256" key="9">
    <source>
        <dbReference type="PROSITE-ProRule" id="PRU00146"/>
    </source>
</evidence>
<keyword evidence="7" id="KW-0804">Transcription</keyword>
<dbReference type="Gene3D" id="3.30.40.10">
    <property type="entry name" value="Zinc/RING finger domain, C3HC4 (zinc finger)"/>
    <property type="match status" value="1"/>
</dbReference>
<evidence type="ECO:0000256" key="1">
    <source>
        <dbReference type="ARBA" id="ARBA00004123"/>
    </source>
</evidence>
<dbReference type="InterPro" id="IPR025750">
    <property type="entry name" value="DPF1-3_N"/>
</dbReference>
<dbReference type="FunFam" id="3.30.40.10:FF:000005">
    <property type="entry name" value="zinc finger protein isoform X1"/>
    <property type="match status" value="1"/>
</dbReference>
<dbReference type="GO" id="GO:0008270">
    <property type="term" value="F:zinc ion binding"/>
    <property type="evidence" value="ECO:0007669"/>
    <property type="project" value="UniProtKB-KW"/>
</dbReference>
<keyword evidence="5" id="KW-0862">Zinc</keyword>
<feature type="compositionally biased region" description="Low complexity" evidence="10">
    <location>
        <begin position="230"/>
        <end position="243"/>
    </location>
</feature>
<accession>A0A1Q3EX48</accession>
<dbReference type="PROSITE" id="PS50016">
    <property type="entry name" value="ZF_PHD_2"/>
    <property type="match status" value="2"/>
</dbReference>
<evidence type="ECO:0000256" key="7">
    <source>
        <dbReference type="ARBA" id="ARBA00023163"/>
    </source>
</evidence>
<feature type="compositionally biased region" description="Pro residues" evidence="10">
    <location>
        <begin position="249"/>
        <end position="285"/>
    </location>
</feature>
<feature type="compositionally biased region" description="Basic and acidic residues" evidence="10">
    <location>
        <begin position="139"/>
        <end position="148"/>
    </location>
</feature>
<feature type="compositionally biased region" description="Polar residues" evidence="10">
    <location>
        <begin position="121"/>
        <end position="136"/>
    </location>
</feature>
<feature type="compositionally biased region" description="Basic residues" evidence="10">
    <location>
        <begin position="211"/>
        <end position="223"/>
    </location>
</feature>
<evidence type="ECO:0000313" key="12">
    <source>
        <dbReference type="EMBL" id="JAV19885.1"/>
    </source>
</evidence>
<protein>
    <submittedName>
        <fullName evidence="12">Putative transcription factor requiem/neuro-d4</fullName>
    </submittedName>
</protein>
<evidence type="ECO:0000256" key="8">
    <source>
        <dbReference type="ARBA" id="ARBA00023242"/>
    </source>
</evidence>
<feature type="domain" description="PHD-type" evidence="11">
    <location>
        <begin position="348"/>
        <end position="408"/>
    </location>
</feature>
<dbReference type="SUPFAM" id="SSF57903">
    <property type="entry name" value="FYVE/PHD zinc finger"/>
    <property type="match status" value="2"/>
</dbReference>
<feature type="region of interest" description="Disordered" evidence="10">
    <location>
        <begin position="166"/>
        <end position="345"/>
    </location>
</feature>
<dbReference type="CDD" id="cd15619">
    <property type="entry name" value="PHD1_d4"/>
    <property type="match status" value="1"/>
</dbReference>
<dbReference type="Pfam" id="PF14051">
    <property type="entry name" value="DPF1-3_N"/>
    <property type="match status" value="1"/>
</dbReference>
<dbReference type="GO" id="GO:0007399">
    <property type="term" value="P:nervous system development"/>
    <property type="evidence" value="ECO:0007669"/>
    <property type="project" value="TreeGrafter"/>
</dbReference>
<dbReference type="Pfam" id="PF00628">
    <property type="entry name" value="PHD"/>
    <property type="match status" value="2"/>
</dbReference>
<evidence type="ECO:0000259" key="11">
    <source>
        <dbReference type="PROSITE" id="PS50016"/>
    </source>
</evidence>
<dbReference type="PANTHER" id="PTHR45888">
    <property type="entry name" value="HL01030P-RELATED"/>
    <property type="match status" value="1"/>
</dbReference>
<evidence type="ECO:0000256" key="10">
    <source>
        <dbReference type="SAM" id="MobiDB-lite"/>
    </source>
</evidence>
<dbReference type="AlphaFoldDB" id="A0A1Q3EX48"/>
<feature type="domain" description="PHD-type" evidence="11">
    <location>
        <begin position="405"/>
        <end position="455"/>
    </location>
</feature>
<evidence type="ECO:0000256" key="2">
    <source>
        <dbReference type="ARBA" id="ARBA00022723"/>
    </source>
</evidence>
<comment type="subcellular location">
    <subcellularLocation>
        <location evidence="1">Nucleus</location>
    </subcellularLocation>
</comment>
<feature type="compositionally biased region" description="Low complexity" evidence="10">
    <location>
        <begin position="195"/>
        <end position="205"/>
    </location>
</feature>
<keyword evidence="3" id="KW-0677">Repeat</keyword>
<dbReference type="GO" id="GO:0071565">
    <property type="term" value="C:nBAF complex"/>
    <property type="evidence" value="ECO:0007669"/>
    <property type="project" value="TreeGrafter"/>
</dbReference>
<dbReference type="CDD" id="cd15530">
    <property type="entry name" value="PHD2_d4"/>
    <property type="match status" value="1"/>
</dbReference>
<evidence type="ECO:0000256" key="4">
    <source>
        <dbReference type="ARBA" id="ARBA00022771"/>
    </source>
</evidence>
<dbReference type="InterPro" id="IPR013083">
    <property type="entry name" value="Znf_RING/FYVE/PHD"/>
</dbReference>
<feature type="compositionally biased region" description="Low complexity" evidence="10">
    <location>
        <begin position="314"/>
        <end position="335"/>
    </location>
</feature>
<keyword evidence="8" id="KW-0539">Nucleus</keyword>
<dbReference type="InterPro" id="IPR019787">
    <property type="entry name" value="Znf_PHD-finger"/>
</dbReference>
<name>A0A1Q3EX48_CULTA</name>
<feature type="compositionally biased region" description="Basic and acidic residues" evidence="10">
    <location>
        <begin position="291"/>
        <end position="301"/>
    </location>
</feature>
<feature type="region of interest" description="Disordered" evidence="10">
    <location>
        <begin position="121"/>
        <end position="150"/>
    </location>
</feature>
<keyword evidence="6" id="KW-0805">Transcription regulation</keyword>
<proteinExistence type="predicted"/>
<evidence type="ECO:0000256" key="6">
    <source>
        <dbReference type="ARBA" id="ARBA00023015"/>
    </source>
</evidence>
<keyword evidence="4 9" id="KW-0863">Zinc-finger</keyword>
<reference evidence="12" key="1">
    <citation type="submission" date="2017-01" db="EMBL/GenBank/DDBJ databases">
        <title>A deep insight into the sialotranscriptome of adult male and female Cluex tarsalis mosquitoes.</title>
        <authorList>
            <person name="Ribeiro J.M."/>
            <person name="Moreira F."/>
            <person name="Bernard K.A."/>
            <person name="Calvo E."/>
        </authorList>
    </citation>
    <scope>NUCLEOTIDE SEQUENCE</scope>
    <source>
        <strain evidence="12">Kern County</strain>
        <tissue evidence="12">Salivary glands</tissue>
    </source>
</reference>
<evidence type="ECO:0000256" key="5">
    <source>
        <dbReference type="ARBA" id="ARBA00022833"/>
    </source>
</evidence>
<dbReference type="InterPro" id="IPR011011">
    <property type="entry name" value="Znf_FYVE_PHD"/>
</dbReference>
<organism evidence="12">
    <name type="scientific">Culex tarsalis</name>
    <name type="common">Encephalitis mosquito</name>
    <dbReference type="NCBI Taxonomy" id="7177"/>
    <lineage>
        <taxon>Eukaryota</taxon>
        <taxon>Metazoa</taxon>
        <taxon>Ecdysozoa</taxon>
        <taxon>Arthropoda</taxon>
        <taxon>Hexapoda</taxon>
        <taxon>Insecta</taxon>
        <taxon>Pterygota</taxon>
        <taxon>Neoptera</taxon>
        <taxon>Endopterygota</taxon>
        <taxon>Diptera</taxon>
        <taxon>Nematocera</taxon>
        <taxon>Culicoidea</taxon>
        <taxon>Culicidae</taxon>
        <taxon>Culicinae</taxon>
        <taxon>Culicini</taxon>
        <taxon>Culex</taxon>
        <taxon>Culex</taxon>
    </lineage>
</organism>
<sequence length="459" mass="50341">MASVGPVEFREIKLQNVSKIEALINDSAYKEGIENSETFNTRLCIERRQRMPFLDPQTGVAQYHSALFMKARQRMPGLKVGQIYSYPAARWRKSRRQYLLQKQHPAFPAYTNRPFGHLTSSYDAEGSNLDSATSSVDAEGGKELKEDPGQDWYYDEMDMHEMETYDDHELPDSDCDFDESYSSRKKRSKGGKGGSSSSKGKASAAEPNTPKRGRGAGRGRGRKPQSTGDSPSTKEAPEASSSSKKPRQQAPPPPPPPAHVPTPQPTNPNPSSPLAVPPEEPPMPVLVPEQKPYEEPEERPSPVKPGPSTTHMHAPSTPGPSSTAAAAPAVAAPATAGPPPEKGRAVPSPYCDFCLGDARENKKTLEAEELVSCSDCGRSGHPTCLQFTANMIISVRKYRWQCIECKYCTMCGTSDNDDQLLFCDDCDRGYHMYCLSPPLISPPEGSWSCALCTAEFHRK</sequence>